<dbReference type="Proteomes" id="UP000193711">
    <property type="component" value="Unassembled WGS sequence"/>
</dbReference>
<keyword evidence="1" id="KW-0732">Signal</keyword>
<name>A0A1X7PG40_9MICO</name>
<evidence type="ECO:0000256" key="1">
    <source>
        <dbReference type="SAM" id="SignalP"/>
    </source>
</evidence>
<gene>
    <name evidence="2" type="ORF">SAMN06295885_3539</name>
</gene>
<sequence length="1414" mass="146136">MLLKLSSRARIAMLLLLALVLTGLPSAPAAAATAFAAAPIPTITGTTTVGATLTANKGTWSPVPTFTYQWKRGTALISGATASTYKPVAADVGATLTVTVTGTKTGYTTTSKTSAATATIKAAAATAFTAAPIPTITGTTTVGATLTATTGTWNPVPSFTYQWKRGTALISGATAFTYKPVTADVGATLTVTVTGTKTGFTTTSKTSAATAAIKAPAAFTAAPTPTITGTTTVGSTLTANAGTWSPVPTFTYQWKRGTTVISGATASTYKPVTADVGATVTVTVTGTRTGYTTTSKTSAPTATIKAVAATAFTVAPIPTITGAATVGSTLTASTGTWSPVPTFTYQWKRGTTVISGATASTYKPVTADVGATLTVTVTGTRTGYTTTSKTSVATATIKAAAATAFTVAPIPTITGAATVGSTLTANAGTWSPVPTFTYQWKRGTTVISGATASTYKPVTADVGATLTVTVTGTRTGYTTTSKTSVATATIKAAAATAFTVAPIPTITGTATVGSTLTANAGTWSPVPTFTYQWKRGTTVISGATASTYKPVTADVGATLTVTVTGTRTGYTTTSKTSVATATIKAAAATAFTVAPIPTITGTMTVGSTLTANAGTWSPVPTFTYQWKRGTTVISGATASTYKPVTADVGATLTVTVTGTKTGYTTTTKTSAPTPSVQSAQLEFTTTPTPRIAGLGRIGSTLEARDATSWSPMPTISYQWERDGIAIPGASAPSYQIVLADAGASITVAVTGTLPGYRTTTKSSEGLRAWDSTETGTCGPAKDDGKRVIRVSEDVTQNTTWSTSAVDVVRFCQTPAGYGPAISAGTTVKFEAGVTVELYATLAVMGTANFAGTPTSHINLKTSPYAGGSINTTLRGGTLLADYVDSNNVSIAAPCGSVMVNNSSFGSISAKADGLVLSKEQGSVCEASQKELTVRDSRINSVDITSWVSSIVLENNDIANNVDILHNRGVDAWAAQSSGRAVVTDNEIHGRNGFSYMDDCKVMCASMPLSLVGNELTEQNAKFQVLWANLSNGSLANNSGPNPELYEFWDITVLGSLNWPIGSIDESPELMRVAPEATLVVRAGYDFVAQNLSVAGAFRFEGGAANKGVYRGENREGAATYGSISVGPSAKVDFTNVEFRALRDIRVEGELSILDSTFVEPTGVPNDYKSSMYFKNDPAVIHQVGGSIYLDADYVRTPRLLTQYEGTAIIRGHFIEPRADINLIQTCEWEVDQCFVDARDVDWSDSDGPFPAAANADPLAEPPTARFCGAGVVWPWIGSDESDSGQWIGGCDGVDYSPYVAIEEARDRYDASLAGFRAMCAEDATYFAEACTVVEDSQRCYNAAMELAQESSTFPLEPDVEDVATETAAGAVKALETLDRPSLRLPVAGVGLALTAHQITSTVLNVRDAYSQCTP</sequence>
<reference evidence="3" key="1">
    <citation type="submission" date="2017-04" db="EMBL/GenBank/DDBJ databases">
        <authorList>
            <person name="Varghese N."/>
            <person name="Submissions S."/>
        </authorList>
    </citation>
    <scope>NUCLEOTIDE SEQUENCE [LARGE SCALE GENOMIC DNA]</scope>
    <source>
        <strain evidence="3">VKM Ac-2121</strain>
    </source>
</reference>
<dbReference type="RefSeq" id="WP_085477939.1">
    <property type="nucleotide sequence ID" value="NZ_FXBM01000004.1"/>
</dbReference>
<dbReference type="Gene3D" id="2.60.40.2700">
    <property type="match status" value="8"/>
</dbReference>
<protein>
    <recommendedName>
        <fullName evidence="4">Right handed beta helix region</fullName>
    </recommendedName>
</protein>
<dbReference type="OrthoDB" id="9761789at2"/>
<evidence type="ECO:0008006" key="4">
    <source>
        <dbReference type="Google" id="ProtNLM"/>
    </source>
</evidence>
<dbReference type="SUPFAM" id="SSF51126">
    <property type="entry name" value="Pectin lyase-like"/>
    <property type="match status" value="1"/>
</dbReference>
<dbReference type="EMBL" id="FXBM01000004">
    <property type="protein sequence ID" value="SMH50435.1"/>
    <property type="molecule type" value="Genomic_DNA"/>
</dbReference>
<evidence type="ECO:0000313" key="2">
    <source>
        <dbReference type="EMBL" id="SMH50435.1"/>
    </source>
</evidence>
<dbReference type="STRING" id="1891671.SAMN06295885_3539"/>
<proteinExistence type="predicted"/>
<organism evidence="2 3">
    <name type="scientific">Rathayibacter oskolensis</name>
    <dbReference type="NCBI Taxonomy" id="1891671"/>
    <lineage>
        <taxon>Bacteria</taxon>
        <taxon>Bacillati</taxon>
        <taxon>Actinomycetota</taxon>
        <taxon>Actinomycetes</taxon>
        <taxon>Micrococcales</taxon>
        <taxon>Microbacteriaceae</taxon>
        <taxon>Rathayibacter</taxon>
    </lineage>
</organism>
<feature type="signal peptide" evidence="1">
    <location>
        <begin position="1"/>
        <end position="31"/>
    </location>
</feature>
<evidence type="ECO:0000313" key="3">
    <source>
        <dbReference type="Proteomes" id="UP000193711"/>
    </source>
</evidence>
<keyword evidence="3" id="KW-1185">Reference proteome</keyword>
<feature type="chain" id="PRO_5039024810" description="Right handed beta helix region" evidence="1">
    <location>
        <begin position="32"/>
        <end position="1414"/>
    </location>
</feature>
<dbReference type="InterPro" id="IPR011050">
    <property type="entry name" value="Pectin_lyase_fold/virulence"/>
</dbReference>
<accession>A0A1X7PG40</accession>